<dbReference type="Pfam" id="PF01593">
    <property type="entry name" value="Amino_oxidase"/>
    <property type="match status" value="1"/>
</dbReference>
<feature type="domain" description="Amine oxidase" evidence="4">
    <location>
        <begin position="214"/>
        <end position="498"/>
    </location>
</feature>
<dbReference type="PANTHER" id="PTHR10668">
    <property type="entry name" value="PHYTOENE DEHYDROGENASE"/>
    <property type="match status" value="1"/>
</dbReference>
<dbReference type="PANTHER" id="PTHR10668:SF105">
    <property type="entry name" value="DEHYDROGENASE-RELATED"/>
    <property type="match status" value="1"/>
</dbReference>
<comment type="caution">
    <text evidence="5">The sequence shown here is derived from an EMBL/GenBank/DDBJ whole genome shotgun (WGS) entry which is preliminary data.</text>
</comment>
<dbReference type="InterPro" id="IPR036188">
    <property type="entry name" value="FAD/NAD-bd_sf"/>
</dbReference>
<dbReference type="PRINTS" id="PR00419">
    <property type="entry name" value="ADXRDTASE"/>
</dbReference>
<evidence type="ECO:0000313" key="5">
    <source>
        <dbReference type="EMBL" id="KNX39591.1"/>
    </source>
</evidence>
<dbReference type="Proteomes" id="UP000037397">
    <property type="component" value="Unassembled WGS sequence"/>
</dbReference>
<accession>A0A0L6CP94</accession>
<dbReference type="GO" id="GO:0016491">
    <property type="term" value="F:oxidoreductase activity"/>
    <property type="evidence" value="ECO:0007669"/>
    <property type="project" value="InterPro"/>
</dbReference>
<evidence type="ECO:0000256" key="1">
    <source>
        <dbReference type="ARBA" id="ARBA00037217"/>
    </source>
</evidence>
<organism evidence="5 6">
    <name type="scientific">Luteipulveratus halotolerans</name>
    <dbReference type="NCBI Taxonomy" id="1631356"/>
    <lineage>
        <taxon>Bacteria</taxon>
        <taxon>Bacillati</taxon>
        <taxon>Actinomycetota</taxon>
        <taxon>Actinomycetes</taxon>
        <taxon>Micrococcales</taxon>
        <taxon>Dermacoccaceae</taxon>
        <taxon>Luteipulveratus</taxon>
    </lineage>
</organism>
<dbReference type="STRING" id="1631356.VV01_18570"/>
<dbReference type="Pfam" id="PF13450">
    <property type="entry name" value="NAD_binding_8"/>
    <property type="match status" value="1"/>
</dbReference>
<dbReference type="SUPFAM" id="SSF51905">
    <property type="entry name" value="FAD/NAD(P)-binding domain"/>
    <property type="match status" value="1"/>
</dbReference>
<comment type="subunit">
    <text evidence="2">Interacts with COX5B; this interaction may contribute to localize PYROXD2 to the inner face of the inner mitochondrial membrane.</text>
</comment>
<dbReference type="InterPro" id="IPR002937">
    <property type="entry name" value="Amino_oxidase"/>
</dbReference>
<dbReference type="Gene3D" id="3.50.50.60">
    <property type="entry name" value="FAD/NAD(P)-binding domain"/>
    <property type="match status" value="2"/>
</dbReference>
<gene>
    <name evidence="5" type="ORF">VV01_18570</name>
</gene>
<dbReference type="RefSeq" id="WP_050672025.1">
    <property type="nucleotide sequence ID" value="NZ_LAIR01000002.1"/>
</dbReference>
<evidence type="ECO:0000256" key="3">
    <source>
        <dbReference type="ARBA" id="ARBA00040298"/>
    </source>
</evidence>
<dbReference type="AlphaFoldDB" id="A0A0L6CP94"/>
<dbReference type="PATRIC" id="fig|1631356.3.peg.3709"/>
<protein>
    <recommendedName>
        <fullName evidence="3">Pyridine nucleotide-disulfide oxidoreductase domain-containing protein 2</fullName>
    </recommendedName>
</protein>
<keyword evidence="6" id="KW-1185">Reference proteome</keyword>
<sequence length="521" mass="55157">MSSPDAVVVGAGPNGLVAANLLVDAGWDVVVLEAQPEPGGAVHSDRSVHPAYVHDTFSSFYPLAAASPVIRGFDLESYGLVWEHAPAVVGTPYAEGGWAMLHRDRERTADEMERQHAGDGRAWLRWCEQWDAVGDGMIRALLSPFPPVRAGLSLAGPFARNGGRQLVRRLVAPAWDLAESTFGGRAPGLLLAGNAGHADIPMSAPGSGLMGWLLVMLGQQLGFPVPRGGAGALSQALTDRLRAHGGVLRTSTPVESVVVRQGRAVGVRTSTDETVPARRAVLADVSAPALYGGLVGWDDLPTSLWRSMRGFEWDPATVKVDWALDAPVPWTDPPPQTPGTVHLLDSVAEVERSRVEIRAGHLPRRPYLVMGQMAAADASRAPTGGESLWAYTHVPRGRSWGARAGEHLADRIEERIAEHAPDLARHVRARRVLTPPDLEARDANLVDGAINGGTSSLHQQLVLRPVPGLGRAETPVAGLYLASAAAHPGGGVHGACGSNAARAALAHARLTHPGPSRWRSP</sequence>
<evidence type="ECO:0000313" key="6">
    <source>
        <dbReference type="Proteomes" id="UP000037397"/>
    </source>
</evidence>
<evidence type="ECO:0000259" key="4">
    <source>
        <dbReference type="Pfam" id="PF01593"/>
    </source>
</evidence>
<dbReference type="EMBL" id="LAIR01000002">
    <property type="protein sequence ID" value="KNX39591.1"/>
    <property type="molecule type" value="Genomic_DNA"/>
</dbReference>
<name>A0A0L6CP94_9MICO</name>
<reference evidence="6" key="1">
    <citation type="submission" date="2015-03" db="EMBL/GenBank/DDBJ databases">
        <title>Luteipulveratus halotolerans sp. nov., a novel actinobacterium (Dermacoccaceae) from Sarawak, Malaysia.</title>
        <authorList>
            <person name="Juboi H."/>
            <person name="Basik A."/>
            <person name="Shamsul S.S."/>
            <person name="Arnold P."/>
            <person name="Schmitt E.K."/>
            <person name="Sanglier J.-J."/>
            <person name="Yeo T."/>
        </authorList>
    </citation>
    <scope>NUCLEOTIDE SEQUENCE [LARGE SCALE GENOMIC DNA]</scope>
    <source>
        <strain evidence="6">C296001</strain>
    </source>
</reference>
<proteinExistence type="predicted"/>
<evidence type="ECO:0000256" key="2">
    <source>
        <dbReference type="ARBA" id="ARBA00038825"/>
    </source>
</evidence>
<comment type="function">
    <text evidence="1">Probable oxidoreductase that may play a role as regulator of mitochondrial function.</text>
</comment>